<proteinExistence type="predicted"/>
<evidence type="ECO:0000313" key="1">
    <source>
        <dbReference type="EMBL" id="GAG73671.1"/>
    </source>
</evidence>
<dbReference type="EMBL" id="BART01001862">
    <property type="protein sequence ID" value="GAG73671.1"/>
    <property type="molecule type" value="Genomic_DNA"/>
</dbReference>
<dbReference type="AlphaFoldDB" id="X1BNG2"/>
<accession>X1BNG2</accession>
<organism evidence="1">
    <name type="scientific">marine sediment metagenome</name>
    <dbReference type="NCBI Taxonomy" id="412755"/>
    <lineage>
        <taxon>unclassified sequences</taxon>
        <taxon>metagenomes</taxon>
        <taxon>ecological metagenomes</taxon>
    </lineage>
</organism>
<reference evidence="1" key="1">
    <citation type="journal article" date="2014" name="Front. Microbiol.">
        <title>High frequency of phylogenetically diverse reductive dehalogenase-homologous genes in deep subseafloor sedimentary metagenomes.</title>
        <authorList>
            <person name="Kawai M."/>
            <person name="Futagami T."/>
            <person name="Toyoda A."/>
            <person name="Takaki Y."/>
            <person name="Nishi S."/>
            <person name="Hori S."/>
            <person name="Arai W."/>
            <person name="Tsubouchi T."/>
            <person name="Morono Y."/>
            <person name="Uchiyama I."/>
            <person name="Ito T."/>
            <person name="Fujiyama A."/>
            <person name="Inagaki F."/>
            <person name="Takami H."/>
        </authorList>
    </citation>
    <scope>NUCLEOTIDE SEQUENCE</scope>
    <source>
        <strain evidence="1">Expedition CK06-06</strain>
    </source>
</reference>
<gene>
    <name evidence="1" type="ORF">S01H4_06165</name>
</gene>
<sequence>MNPRFYDDIAEFYKVAYPFLLEHEAENNLPLAILISLKKNIEIYGEEKPLLFSLSDAKNVKLIAIRTPPHDLIISYADDLSTIEVLTEELTMRNENCQGVKF</sequence>
<comment type="caution">
    <text evidence="1">The sequence shown here is derived from an EMBL/GenBank/DDBJ whole genome shotgun (WGS) entry which is preliminary data.</text>
</comment>
<name>X1BNG2_9ZZZZ</name>
<protein>
    <submittedName>
        <fullName evidence="1">Uncharacterized protein</fullName>
    </submittedName>
</protein>